<dbReference type="Gene3D" id="2.60.120.10">
    <property type="entry name" value="Jelly Rolls"/>
    <property type="match status" value="1"/>
</dbReference>
<organism evidence="1 2">
    <name type="scientific">Methylorubrum rhodesianum</name>
    <dbReference type="NCBI Taxonomy" id="29427"/>
    <lineage>
        <taxon>Bacteria</taxon>
        <taxon>Pseudomonadati</taxon>
        <taxon>Pseudomonadota</taxon>
        <taxon>Alphaproteobacteria</taxon>
        <taxon>Hyphomicrobiales</taxon>
        <taxon>Methylobacteriaceae</taxon>
        <taxon>Methylorubrum</taxon>
    </lineage>
</organism>
<evidence type="ECO:0000313" key="1">
    <source>
        <dbReference type="EMBL" id="MEN3230267.1"/>
    </source>
</evidence>
<accession>A0ABU9ZFN4</accession>
<dbReference type="EMBL" id="JAQYXL010000001">
    <property type="protein sequence ID" value="MEN3230267.1"/>
    <property type="molecule type" value="Genomic_DNA"/>
</dbReference>
<dbReference type="Proteomes" id="UP001404845">
    <property type="component" value="Unassembled WGS sequence"/>
</dbReference>
<sequence>MADTTSELDLMVVAPNNTKVLCENERVRVLEFQAKAGERIGLHEHPEMVVYVLQRGRRSFTDEDGIVTLSDPDVGTAFIRTGRTVHTEEVHEDFRGLLIEFKSSGTLGRPGDGGVPFSRGARRCHAI</sequence>
<reference evidence="1 2" key="1">
    <citation type="journal article" date="2023" name="PLoS ONE">
        <title>Complete genome assembly of Hawai'i environmental nontuberculous mycobacteria reveals unexpected co-isolation with methylobacteria.</title>
        <authorList>
            <person name="Hendrix J."/>
            <person name="Epperson L.E."/>
            <person name="Tong E.I."/>
            <person name="Chan Y.L."/>
            <person name="Hasan N.A."/>
            <person name="Dawrs S.N."/>
            <person name="Norton G.J."/>
            <person name="Virdi R."/>
            <person name="Crooks J.L."/>
            <person name="Chan E.D."/>
            <person name="Honda J.R."/>
            <person name="Strong M."/>
        </authorList>
    </citation>
    <scope>NUCLEOTIDE SEQUENCE [LARGE SCALE GENOMIC DNA]</scope>
    <source>
        <strain evidence="1 2">NJH_HI01</strain>
    </source>
</reference>
<name>A0ABU9ZFN4_9HYPH</name>
<keyword evidence="2" id="KW-1185">Reference proteome</keyword>
<protein>
    <recommendedName>
        <fullName evidence="3">Cupin 2 conserved barrel domain-containing protein</fullName>
    </recommendedName>
</protein>
<dbReference type="SUPFAM" id="SSF51182">
    <property type="entry name" value="RmlC-like cupins"/>
    <property type="match status" value="1"/>
</dbReference>
<dbReference type="InterPro" id="IPR011051">
    <property type="entry name" value="RmlC_Cupin_sf"/>
</dbReference>
<dbReference type="InterPro" id="IPR014710">
    <property type="entry name" value="RmlC-like_jellyroll"/>
</dbReference>
<evidence type="ECO:0008006" key="3">
    <source>
        <dbReference type="Google" id="ProtNLM"/>
    </source>
</evidence>
<dbReference type="RefSeq" id="WP_345971683.1">
    <property type="nucleotide sequence ID" value="NZ_JAQYXL010000001.1"/>
</dbReference>
<comment type="caution">
    <text evidence="1">The sequence shown here is derived from an EMBL/GenBank/DDBJ whole genome shotgun (WGS) entry which is preliminary data.</text>
</comment>
<gene>
    <name evidence="1" type="ORF">PUR21_21935</name>
</gene>
<proteinExistence type="predicted"/>
<evidence type="ECO:0000313" key="2">
    <source>
        <dbReference type="Proteomes" id="UP001404845"/>
    </source>
</evidence>